<dbReference type="AlphaFoldDB" id="A0AAU9S8Z6"/>
<dbReference type="PANTHER" id="PTHR14369">
    <property type="entry name" value="SURFEIT LOCUS PROTEIN 6"/>
    <property type="match status" value="1"/>
</dbReference>
<dbReference type="GO" id="GO:0042273">
    <property type="term" value="P:ribosomal large subunit biogenesis"/>
    <property type="evidence" value="ECO:0007669"/>
    <property type="project" value="TreeGrafter"/>
</dbReference>
<evidence type="ECO:0000313" key="6">
    <source>
        <dbReference type="EMBL" id="CAH2060434.1"/>
    </source>
</evidence>
<evidence type="ECO:0000256" key="3">
    <source>
        <dbReference type="ARBA" id="ARBA00023242"/>
    </source>
</evidence>
<proteinExistence type="inferred from homology"/>
<comment type="subcellular location">
    <subcellularLocation>
        <location evidence="1">Nucleus</location>
    </subcellularLocation>
</comment>
<gene>
    <name evidence="6" type="ORF">TAV2_LOCUS14489</name>
</gene>
<reference evidence="6 7" key="1">
    <citation type="submission" date="2022-03" db="EMBL/GenBank/DDBJ databases">
        <authorList>
            <person name="Nunn A."/>
            <person name="Chopra R."/>
            <person name="Nunn A."/>
            <person name="Contreras Garrido A."/>
        </authorList>
    </citation>
    <scope>NUCLEOTIDE SEQUENCE [LARGE SCALE GENOMIC DNA]</scope>
</reference>
<evidence type="ECO:0000256" key="1">
    <source>
        <dbReference type="ARBA" id="ARBA00004123"/>
    </source>
</evidence>
<keyword evidence="3" id="KW-0539">Nucleus</keyword>
<dbReference type="GO" id="GO:0003723">
    <property type="term" value="F:RNA binding"/>
    <property type="evidence" value="ECO:0007669"/>
    <property type="project" value="TreeGrafter"/>
</dbReference>
<dbReference type="GO" id="GO:0005730">
    <property type="term" value="C:nucleolus"/>
    <property type="evidence" value="ECO:0007669"/>
    <property type="project" value="TreeGrafter"/>
</dbReference>
<name>A0AAU9S8Z6_THLAR</name>
<dbReference type="Pfam" id="PF04935">
    <property type="entry name" value="SURF6"/>
    <property type="match status" value="1"/>
</dbReference>
<dbReference type="PANTHER" id="PTHR14369:SF0">
    <property type="entry name" value="SURFEIT LOCUS PROTEIN 6"/>
    <property type="match status" value="1"/>
</dbReference>
<dbReference type="Proteomes" id="UP000836841">
    <property type="component" value="Chromosome 4"/>
</dbReference>
<sequence>MKLQDLKKDAMKGDVHVAKKFSWQAAISRASGIKVHDDVKLLKKRIRKAKKRRTKNAEKWKERIEEQQKVKVEKQQNRSENIYDRIQEKKMRKI</sequence>
<dbReference type="InterPro" id="IPR029190">
    <property type="entry name" value="Rrp14/SURF6_C"/>
</dbReference>
<dbReference type="InterPro" id="IPR007019">
    <property type="entry name" value="SURF6"/>
</dbReference>
<dbReference type="GO" id="GO:0042274">
    <property type="term" value="P:ribosomal small subunit biogenesis"/>
    <property type="evidence" value="ECO:0007669"/>
    <property type="project" value="TreeGrafter"/>
</dbReference>
<keyword evidence="7" id="KW-1185">Reference proteome</keyword>
<organism evidence="6 7">
    <name type="scientific">Thlaspi arvense</name>
    <name type="common">Field penny-cress</name>
    <dbReference type="NCBI Taxonomy" id="13288"/>
    <lineage>
        <taxon>Eukaryota</taxon>
        <taxon>Viridiplantae</taxon>
        <taxon>Streptophyta</taxon>
        <taxon>Embryophyta</taxon>
        <taxon>Tracheophyta</taxon>
        <taxon>Spermatophyta</taxon>
        <taxon>Magnoliopsida</taxon>
        <taxon>eudicotyledons</taxon>
        <taxon>Gunneridae</taxon>
        <taxon>Pentapetalae</taxon>
        <taxon>rosids</taxon>
        <taxon>malvids</taxon>
        <taxon>Brassicales</taxon>
        <taxon>Brassicaceae</taxon>
        <taxon>Thlaspideae</taxon>
        <taxon>Thlaspi</taxon>
    </lineage>
</organism>
<dbReference type="EMBL" id="OU466860">
    <property type="protein sequence ID" value="CAH2060434.1"/>
    <property type="molecule type" value="Genomic_DNA"/>
</dbReference>
<comment type="similarity">
    <text evidence="2">Belongs to the SURF6 family.</text>
</comment>
<feature type="domain" description="Ribosomal RNA-processing protein 14/surfeit locus protein 6 C-terminal" evidence="5">
    <location>
        <begin position="2"/>
        <end position="93"/>
    </location>
</feature>
<evidence type="ECO:0000313" key="7">
    <source>
        <dbReference type="Proteomes" id="UP000836841"/>
    </source>
</evidence>
<evidence type="ECO:0000256" key="4">
    <source>
        <dbReference type="SAM" id="MobiDB-lite"/>
    </source>
</evidence>
<evidence type="ECO:0000256" key="2">
    <source>
        <dbReference type="ARBA" id="ARBA00005904"/>
    </source>
</evidence>
<evidence type="ECO:0000259" key="5">
    <source>
        <dbReference type="Pfam" id="PF04935"/>
    </source>
</evidence>
<protein>
    <recommendedName>
        <fullName evidence="5">Ribosomal RNA-processing protein 14/surfeit locus protein 6 C-terminal domain-containing protein</fullName>
    </recommendedName>
</protein>
<dbReference type="GO" id="GO:0003677">
    <property type="term" value="F:DNA binding"/>
    <property type="evidence" value="ECO:0007669"/>
    <property type="project" value="TreeGrafter"/>
</dbReference>
<accession>A0AAU9S8Z6</accession>
<feature type="region of interest" description="Disordered" evidence="4">
    <location>
        <begin position="66"/>
        <end position="94"/>
    </location>
</feature>